<reference evidence="1" key="1">
    <citation type="submission" date="2022-03" db="EMBL/GenBank/DDBJ databases">
        <authorList>
            <person name="Sayadi A."/>
        </authorList>
    </citation>
    <scope>NUCLEOTIDE SEQUENCE</scope>
</reference>
<keyword evidence="2" id="KW-1185">Reference proteome</keyword>
<sequence>MAGAVTFPSRVQKFFLGSLLRYVRLDVILQEYHFLPADQRKLSLDECCLHSLKTRQVCSAGLTSFQTHNNTLFGWKEALGVFATESLGDNQ</sequence>
<name>A0A9P0PFI8_ACAOB</name>
<dbReference type="Proteomes" id="UP001152888">
    <property type="component" value="Unassembled WGS sequence"/>
</dbReference>
<evidence type="ECO:0000313" key="1">
    <source>
        <dbReference type="EMBL" id="CAH1983634.1"/>
    </source>
</evidence>
<comment type="caution">
    <text evidence="1">The sequence shown here is derived from an EMBL/GenBank/DDBJ whole genome shotgun (WGS) entry which is preliminary data.</text>
</comment>
<accession>A0A9P0PFI8</accession>
<dbReference type="EMBL" id="CAKOFQ010006943">
    <property type="protein sequence ID" value="CAH1983634.1"/>
    <property type="molecule type" value="Genomic_DNA"/>
</dbReference>
<protein>
    <submittedName>
        <fullName evidence="1">Uncharacterized protein</fullName>
    </submittedName>
</protein>
<gene>
    <name evidence="1" type="ORF">ACAOBT_LOCUS15663</name>
</gene>
<dbReference type="AlphaFoldDB" id="A0A9P0PFI8"/>
<organism evidence="1 2">
    <name type="scientific">Acanthoscelides obtectus</name>
    <name type="common">Bean weevil</name>
    <name type="synonym">Bruchus obtectus</name>
    <dbReference type="NCBI Taxonomy" id="200917"/>
    <lineage>
        <taxon>Eukaryota</taxon>
        <taxon>Metazoa</taxon>
        <taxon>Ecdysozoa</taxon>
        <taxon>Arthropoda</taxon>
        <taxon>Hexapoda</taxon>
        <taxon>Insecta</taxon>
        <taxon>Pterygota</taxon>
        <taxon>Neoptera</taxon>
        <taxon>Endopterygota</taxon>
        <taxon>Coleoptera</taxon>
        <taxon>Polyphaga</taxon>
        <taxon>Cucujiformia</taxon>
        <taxon>Chrysomeloidea</taxon>
        <taxon>Chrysomelidae</taxon>
        <taxon>Bruchinae</taxon>
        <taxon>Bruchini</taxon>
        <taxon>Acanthoscelides</taxon>
    </lineage>
</organism>
<proteinExistence type="predicted"/>
<evidence type="ECO:0000313" key="2">
    <source>
        <dbReference type="Proteomes" id="UP001152888"/>
    </source>
</evidence>